<dbReference type="Gene3D" id="3.40.50.2300">
    <property type="match status" value="1"/>
</dbReference>
<dbReference type="Pfam" id="PF01451">
    <property type="entry name" value="LMWPc"/>
    <property type="match status" value="1"/>
</dbReference>
<dbReference type="CDD" id="cd16343">
    <property type="entry name" value="LMWPTP"/>
    <property type="match status" value="1"/>
</dbReference>
<keyword evidence="5" id="KW-0904">Protein phosphatase</keyword>
<dbReference type="FunFam" id="3.40.50.2300:FF:000105">
    <property type="entry name" value="Low molecular weight phosphotyrosine protein"/>
    <property type="match status" value="1"/>
</dbReference>
<evidence type="ECO:0000313" key="9">
    <source>
        <dbReference type="EMBL" id="TPX60956.1"/>
    </source>
</evidence>
<evidence type="ECO:0000256" key="3">
    <source>
        <dbReference type="ARBA" id="ARBA00022490"/>
    </source>
</evidence>
<dbReference type="Proteomes" id="UP000318582">
    <property type="component" value="Unassembled WGS sequence"/>
</dbReference>
<evidence type="ECO:0000259" key="8">
    <source>
        <dbReference type="SMART" id="SM00226"/>
    </source>
</evidence>
<proteinExistence type="inferred from homology"/>
<gene>
    <name evidence="9" type="ORF">PhCBS80983_g01453</name>
</gene>
<dbReference type="InterPro" id="IPR050438">
    <property type="entry name" value="LMW_PTPase"/>
</dbReference>
<protein>
    <submittedName>
        <fullName evidence="9">Acid phosphatase</fullName>
    </submittedName>
</protein>
<comment type="similarity">
    <text evidence="2">Belongs to the low molecular weight phosphotyrosine protein phosphatase family.</text>
</comment>
<evidence type="ECO:0000256" key="2">
    <source>
        <dbReference type="ARBA" id="ARBA00011063"/>
    </source>
</evidence>
<dbReference type="InterPro" id="IPR002115">
    <property type="entry name" value="Tyr_Pase_low_mol_wt_mml"/>
</dbReference>
<dbReference type="PANTHER" id="PTHR11717:SF7">
    <property type="entry name" value="LOW MOLECULAR WEIGHT PHOSPHOTYROSINE PROTEIN PHOSPHATASE"/>
    <property type="match status" value="1"/>
</dbReference>
<evidence type="ECO:0000256" key="4">
    <source>
        <dbReference type="ARBA" id="ARBA00022801"/>
    </source>
</evidence>
<dbReference type="GO" id="GO:0004726">
    <property type="term" value="F:non-membrane spanning protein tyrosine phosphatase activity"/>
    <property type="evidence" value="ECO:0007669"/>
    <property type="project" value="InterPro"/>
</dbReference>
<dbReference type="PANTHER" id="PTHR11717">
    <property type="entry name" value="LOW MOLECULAR WEIGHT PROTEIN TYROSINE PHOSPHATASE"/>
    <property type="match status" value="1"/>
</dbReference>
<comment type="subcellular location">
    <subcellularLocation>
        <location evidence="1">Cytoplasm</location>
    </subcellularLocation>
</comment>
<evidence type="ECO:0000256" key="1">
    <source>
        <dbReference type="ARBA" id="ARBA00004496"/>
    </source>
</evidence>
<evidence type="ECO:0000256" key="6">
    <source>
        <dbReference type="ARBA" id="ARBA00051722"/>
    </source>
</evidence>
<dbReference type="InterPro" id="IPR017867">
    <property type="entry name" value="Tyr_phospatase_low_mol_wt"/>
</dbReference>
<evidence type="ECO:0000313" key="10">
    <source>
        <dbReference type="Proteomes" id="UP000318582"/>
    </source>
</evidence>
<dbReference type="InterPro" id="IPR023485">
    <property type="entry name" value="Ptyr_pPase"/>
</dbReference>
<comment type="catalytic activity">
    <reaction evidence="6">
        <text>O-phospho-L-tyrosyl-[protein] + H2O = L-tyrosyl-[protein] + phosphate</text>
        <dbReference type="Rhea" id="RHEA:10684"/>
        <dbReference type="Rhea" id="RHEA-COMP:10136"/>
        <dbReference type="Rhea" id="RHEA-COMP:20101"/>
        <dbReference type="ChEBI" id="CHEBI:15377"/>
        <dbReference type="ChEBI" id="CHEBI:43474"/>
        <dbReference type="ChEBI" id="CHEBI:46858"/>
        <dbReference type="ChEBI" id="CHEBI:61978"/>
        <dbReference type="EC" id="3.1.3.48"/>
    </reaction>
</comment>
<reference evidence="9 10" key="1">
    <citation type="journal article" date="2019" name="Sci. Rep.">
        <title>Comparative genomics of chytrid fungi reveal insights into the obligate biotrophic and pathogenic lifestyle of Synchytrium endobioticum.</title>
        <authorList>
            <person name="van de Vossenberg B.T.L.H."/>
            <person name="Warris S."/>
            <person name="Nguyen H.D.T."/>
            <person name="van Gent-Pelzer M.P.E."/>
            <person name="Joly D.L."/>
            <person name="van de Geest H.C."/>
            <person name="Bonants P.J.M."/>
            <person name="Smith D.S."/>
            <person name="Levesque C.A."/>
            <person name="van der Lee T.A.J."/>
        </authorList>
    </citation>
    <scope>NUCLEOTIDE SEQUENCE [LARGE SCALE GENOMIC DNA]</scope>
    <source>
        <strain evidence="9 10">CBS 809.83</strain>
    </source>
</reference>
<name>A0A507EAX9_9FUNG</name>
<dbReference type="GO" id="GO:0003993">
    <property type="term" value="F:acid phosphatase activity"/>
    <property type="evidence" value="ECO:0007669"/>
    <property type="project" value="InterPro"/>
</dbReference>
<keyword evidence="3" id="KW-0963">Cytoplasm</keyword>
<evidence type="ECO:0000256" key="7">
    <source>
        <dbReference type="PIRSR" id="PIRSR617867-1"/>
    </source>
</evidence>
<dbReference type="SUPFAM" id="SSF52788">
    <property type="entry name" value="Phosphotyrosine protein phosphatases I"/>
    <property type="match status" value="1"/>
</dbReference>
<evidence type="ECO:0000256" key="5">
    <source>
        <dbReference type="ARBA" id="ARBA00022912"/>
    </source>
</evidence>
<keyword evidence="4" id="KW-0378">Hydrolase</keyword>
<sequence>MAEAVFIHIITERGFAEKFLVDSAGTAGYHVGDSPDLRSMSTCRRHGVNMSHRGQQVKKSHFTTFDWILCMDESNLSDLKRVQPRGSTAEVKLFGEFDSQGDSIIKDPYYGGSEGFEYNYEQVVRCSEGFLKSLGL</sequence>
<accession>A0A507EAX9</accession>
<keyword evidence="10" id="KW-1185">Reference proteome</keyword>
<dbReference type="EMBL" id="QEAQ01000011">
    <property type="protein sequence ID" value="TPX60956.1"/>
    <property type="molecule type" value="Genomic_DNA"/>
</dbReference>
<dbReference type="SMART" id="SM00226">
    <property type="entry name" value="LMWPc"/>
    <property type="match status" value="1"/>
</dbReference>
<feature type="domain" description="Phosphotyrosine protein phosphatase I" evidence="8">
    <location>
        <begin position="1"/>
        <end position="133"/>
    </location>
</feature>
<dbReference type="PRINTS" id="PR00719">
    <property type="entry name" value="LMWPTPASE"/>
</dbReference>
<comment type="caution">
    <text evidence="9">The sequence shown here is derived from an EMBL/GenBank/DDBJ whole genome shotgun (WGS) entry which is preliminary data.</text>
</comment>
<dbReference type="PRINTS" id="PR00720">
    <property type="entry name" value="MAMMALPTPASE"/>
</dbReference>
<organism evidence="9 10">
    <name type="scientific">Powellomyces hirtus</name>
    <dbReference type="NCBI Taxonomy" id="109895"/>
    <lineage>
        <taxon>Eukaryota</taxon>
        <taxon>Fungi</taxon>
        <taxon>Fungi incertae sedis</taxon>
        <taxon>Chytridiomycota</taxon>
        <taxon>Chytridiomycota incertae sedis</taxon>
        <taxon>Chytridiomycetes</taxon>
        <taxon>Spizellomycetales</taxon>
        <taxon>Powellomycetaceae</taxon>
        <taxon>Powellomyces</taxon>
    </lineage>
</organism>
<dbReference type="AlphaFoldDB" id="A0A507EAX9"/>
<dbReference type="InterPro" id="IPR036196">
    <property type="entry name" value="Ptyr_pPase_sf"/>
</dbReference>
<feature type="active site" description="Proton donor" evidence="7">
    <location>
        <position position="107"/>
    </location>
</feature>
<dbReference type="GO" id="GO:0005737">
    <property type="term" value="C:cytoplasm"/>
    <property type="evidence" value="ECO:0007669"/>
    <property type="project" value="UniProtKB-SubCell"/>
</dbReference>
<dbReference type="STRING" id="109895.A0A507EAX9"/>